<keyword evidence="3" id="KW-1185">Reference proteome</keyword>
<dbReference type="EMBL" id="DP000238">
    <property type="protein sequence ID" value="ABK77543.1"/>
    <property type="molecule type" value="Genomic_DNA"/>
</dbReference>
<evidence type="ECO:0000256" key="1">
    <source>
        <dbReference type="SAM" id="Phobius"/>
    </source>
</evidence>
<proteinExistence type="predicted"/>
<dbReference type="STRING" id="414004.CENSYa_0911"/>
<organism evidence="2 3">
    <name type="scientific">Cenarchaeum symbiosum (strain A)</name>
    <dbReference type="NCBI Taxonomy" id="414004"/>
    <lineage>
        <taxon>Archaea</taxon>
        <taxon>Nitrososphaerota</taxon>
        <taxon>Candidatus Cenarchaeales</taxon>
        <taxon>Candidatus Cenarchaeaceae</taxon>
        <taxon>Candidatus Cenarchaeum</taxon>
    </lineage>
</organism>
<reference evidence="2 3" key="1">
    <citation type="journal article" date="2006" name="Proc. Natl. Acad. Sci. U.S.A.">
        <title>Genomic analysis of the uncultivated marine crenarchaeote Cenarchaeum symbiosum.</title>
        <authorList>
            <person name="Hallam S.J."/>
            <person name="Konstantinidis K.T."/>
            <person name="Putnam N."/>
            <person name="Schleper C."/>
            <person name="Watanabe Y."/>
            <person name="Sugahara J."/>
            <person name="Preston C."/>
            <person name="de la Torre J."/>
            <person name="Richardson P.M."/>
            <person name="DeLong E.F."/>
        </authorList>
    </citation>
    <scope>NUCLEOTIDE SEQUENCE [LARGE SCALE GENOMIC DNA]</scope>
    <source>
        <strain evidence="3">A</strain>
    </source>
</reference>
<name>A0RW26_CENSY</name>
<evidence type="ECO:0000313" key="3">
    <source>
        <dbReference type="Proteomes" id="UP000000758"/>
    </source>
</evidence>
<dbReference type="EnsemblBacteria" id="ABK77543">
    <property type="protein sequence ID" value="ABK77543"/>
    <property type="gene ID" value="CENSYa_0911"/>
</dbReference>
<dbReference type="AlphaFoldDB" id="A0RW26"/>
<feature type="transmembrane region" description="Helical" evidence="1">
    <location>
        <begin position="90"/>
        <end position="111"/>
    </location>
</feature>
<keyword evidence="1" id="KW-0812">Transmembrane</keyword>
<dbReference type="HOGENOM" id="CLU_1912252_0_0_2"/>
<keyword evidence="1" id="KW-0472">Membrane</keyword>
<feature type="transmembrane region" description="Helical" evidence="1">
    <location>
        <begin position="50"/>
        <end position="78"/>
    </location>
</feature>
<keyword evidence="1" id="KW-1133">Transmembrane helix</keyword>
<accession>A0RW26</accession>
<dbReference type="KEGG" id="csy:CENSYa_0911"/>
<protein>
    <recommendedName>
        <fullName evidence="4">TM2 domain-containing protein</fullName>
    </recommendedName>
</protein>
<sequence length="132" mass="14210">MDGAPDAPDTGSPPPQYKNEGTALALSVVLGLVGIGGAGHMYAGKAGKGAGLLVLSMPLYGMVLLILYVFIGIGFLVAVDEEVGPYLKTLVIFIGTCFMASYVWLFFWQVFDARKLCRMYNGQIRKTGMPPW</sequence>
<evidence type="ECO:0008006" key="4">
    <source>
        <dbReference type="Google" id="ProtNLM"/>
    </source>
</evidence>
<feature type="transmembrane region" description="Helical" evidence="1">
    <location>
        <begin position="23"/>
        <end position="43"/>
    </location>
</feature>
<gene>
    <name evidence="2" type="ordered locus">CENSYa_0911</name>
</gene>
<evidence type="ECO:0000313" key="2">
    <source>
        <dbReference type="EMBL" id="ABK77543.1"/>
    </source>
</evidence>
<dbReference type="Proteomes" id="UP000000758">
    <property type="component" value="Chromosome"/>
</dbReference>